<feature type="transmembrane region" description="Helical" evidence="1">
    <location>
        <begin position="110"/>
        <end position="130"/>
    </location>
</feature>
<feature type="transmembrane region" description="Helical" evidence="1">
    <location>
        <begin position="83"/>
        <end position="104"/>
    </location>
</feature>
<evidence type="ECO:0000256" key="1">
    <source>
        <dbReference type="SAM" id="Phobius"/>
    </source>
</evidence>
<keyword evidence="3" id="KW-1185">Reference proteome</keyword>
<keyword evidence="1" id="KW-1133">Transmembrane helix</keyword>
<dbReference type="Proteomes" id="UP000596938">
    <property type="component" value="Unassembled WGS sequence"/>
</dbReference>
<gene>
    <name evidence="2" type="ORF">GCM10011577_10850</name>
</gene>
<evidence type="ECO:0000313" key="3">
    <source>
        <dbReference type="Proteomes" id="UP000596938"/>
    </source>
</evidence>
<comment type="caution">
    <text evidence="2">The sequence shown here is derived from an EMBL/GenBank/DDBJ whole genome shotgun (WGS) entry which is preliminary data.</text>
</comment>
<dbReference type="Pfam" id="PF10067">
    <property type="entry name" value="DUF2306"/>
    <property type="match status" value="1"/>
</dbReference>
<proteinExistence type="predicted"/>
<evidence type="ECO:0000313" key="2">
    <source>
        <dbReference type="EMBL" id="GGG90304.1"/>
    </source>
</evidence>
<reference evidence="3" key="1">
    <citation type="journal article" date="2019" name="Int. J. Syst. Evol. Microbiol.">
        <title>The Global Catalogue of Microorganisms (GCM) 10K type strain sequencing project: providing services to taxonomists for standard genome sequencing and annotation.</title>
        <authorList>
            <consortium name="The Broad Institute Genomics Platform"/>
            <consortium name="The Broad Institute Genome Sequencing Center for Infectious Disease"/>
            <person name="Wu L."/>
            <person name="Ma J."/>
        </authorList>
    </citation>
    <scope>NUCLEOTIDE SEQUENCE [LARGE SCALE GENOMIC DNA]</scope>
    <source>
        <strain evidence="3">CGMCC 1.1927</strain>
    </source>
</reference>
<keyword evidence="1" id="KW-0812">Transmembrane</keyword>
<accession>A0ABQ1XEX7</accession>
<organism evidence="2 3">
    <name type="scientific">Pseudarthrobacter polychromogenes</name>
    <dbReference type="NCBI Taxonomy" id="1676"/>
    <lineage>
        <taxon>Bacteria</taxon>
        <taxon>Bacillati</taxon>
        <taxon>Actinomycetota</taxon>
        <taxon>Actinomycetes</taxon>
        <taxon>Micrococcales</taxon>
        <taxon>Micrococcaceae</taxon>
        <taxon>Pseudarthrobacter</taxon>
    </lineage>
</organism>
<dbReference type="InterPro" id="IPR018750">
    <property type="entry name" value="DUF2306_membrane"/>
</dbReference>
<dbReference type="EMBL" id="BMKU01000002">
    <property type="protein sequence ID" value="GGG90304.1"/>
    <property type="molecule type" value="Genomic_DNA"/>
</dbReference>
<feature type="transmembrane region" description="Helical" evidence="1">
    <location>
        <begin position="182"/>
        <end position="203"/>
    </location>
</feature>
<protein>
    <recommendedName>
        <fullName evidence="4">DUF2306 domain-containing protein</fullName>
    </recommendedName>
</protein>
<feature type="transmembrane region" description="Helical" evidence="1">
    <location>
        <begin position="142"/>
        <end position="162"/>
    </location>
</feature>
<sequence length="211" mass="23396">MAIGVLLTIVMVSAAVRVAVDWPNIIAGTTPSEDDFAERYIAHPWLAYLHIAPGVVYLLGAPLQLSRRFRTRHYDVHRRLGRILLTCALISGMFAFLFGVPHAWGGAPEAVATVVFGSWFLTCLVLAFRAIRHDDVRQHRRWMIRAFAVGVAVGTIRIWVGIFESIEQAISGGTTPGAPDPTMFGVAFWLAFIMHVALGEWWLRRTAALTS</sequence>
<keyword evidence="1" id="KW-0472">Membrane</keyword>
<feature type="transmembrane region" description="Helical" evidence="1">
    <location>
        <begin position="41"/>
        <end position="63"/>
    </location>
</feature>
<evidence type="ECO:0008006" key="4">
    <source>
        <dbReference type="Google" id="ProtNLM"/>
    </source>
</evidence>
<name>A0ABQ1XEX7_9MICC</name>